<proteinExistence type="predicted"/>
<dbReference type="PANTHER" id="PTHR14430:SF0">
    <property type="entry name" value="SEC2P DOMAIN-CONTAINING PROTEIN"/>
    <property type="match status" value="1"/>
</dbReference>
<feature type="compositionally biased region" description="Polar residues" evidence="2">
    <location>
        <begin position="632"/>
        <end position="643"/>
    </location>
</feature>
<sequence length="755" mass="83881">MESPTISTTEFIQNGSPLASIHSPTSTTNNLVTHLKESLQLAQSELNQQIFENSELKIYKSKFEDLSNDYNILSGKFDSLESEKKFSDIEITNLRKETEELSSQLFSEANNMVSQARREAFDFKKSNDSLKNEISEKDNLIHILKSQLTDLKKMLQDQSVPTTADFSVDFENSNHDKSNIEIKFYPDDNITDTADGDVKQIASRNHSTGNLSISKPADGAGTSINSYSISNFIYAPTVQSLRYDIKGYHLFQEFGEKLYHDFKAGHHTSNSKTSYLEIKDHKFYRKLLNDDIEPTLRLDEAPGVAWLSKKNLITSMLIGKVSIEPISSINESYKTDVVLHSISDTNNTSKIDDEDSTAAASINEPPVAFEDPCSLCGENRNDTLDHSRLYVLKVIGTKTIKKRKDGTPPNQTAFSKFVSSNKDKENTITIVQEYIANQYPLCSYCLHRVRSVCELFAFLRGVKAGIWKFDTKLSCQKNWIECVRIRTKIFYSRIGVIESSNNLINNNSFTFTSSQLLGAESLGTNGFDRISNRTSGYFSNYGSRMSSPIMANFANFVNNNGNNGPTNSVSVTAGSETEVESSSNMKNGGLFSNRNSIINSFWGSSSSTNSSSTPAPEVVSPTTPKRKEKNMSVFNQTNSSFNSDKLEGKIDEVIVTTENGSPFRQAKESLTDKVDTEPVKMEIPPTIKLDPKNSEEPPALVSEIEKSPTADHSEEEENGSGNPQFLDLKLTSPAKSAGSEVESDTFVDADPNVVD</sequence>
<keyword evidence="1" id="KW-0175">Coiled coil</keyword>
<keyword evidence="5" id="KW-1185">Reference proteome</keyword>
<accession>A0AAV5QME5</accession>
<feature type="region of interest" description="Disordered" evidence="2">
    <location>
        <begin position="604"/>
        <end position="643"/>
    </location>
</feature>
<dbReference type="CDD" id="cd21044">
    <property type="entry name" value="Rab11BD_RAB3IP_like"/>
    <property type="match status" value="1"/>
</dbReference>
<dbReference type="Pfam" id="PF06428">
    <property type="entry name" value="Sec2p"/>
    <property type="match status" value="1"/>
</dbReference>
<dbReference type="GO" id="GO:0005085">
    <property type="term" value="F:guanyl-nucleotide exchange factor activity"/>
    <property type="evidence" value="ECO:0007669"/>
    <property type="project" value="InterPro"/>
</dbReference>
<evidence type="ECO:0000259" key="3">
    <source>
        <dbReference type="Pfam" id="PF06428"/>
    </source>
</evidence>
<dbReference type="PANTHER" id="PTHR14430">
    <property type="entry name" value="RABIN3-RELATED"/>
    <property type="match status" value="1"/>
</dbReference>
<dbReference type="InterPro" id="IPR040351">
    <property type="entry name" value="RAB3IL/RAB3IP/Sec2"/>
</dbReference>
<feature type="compositionally biased region" description="Basic and acidic residues" evidence="2">
    <location>
        <begin position="703"/>
        <end position="712"/>
    </location>
</feature>
<feature type="domain" description="GDP/GTP exchange factor Sec2 N-terminal" evidence="3">
    <location>
        <begin position="33"/>
        <end position="157"/>
    </location>
</feature>
<name>A0AAV5QME5_9ASCO</name>
<comment type="caution">
    <text evidence="4">The sequence shown here is derived from an EMBL/GenBank/DDBJ whole genome shotgun (WGS) entry which is preliminary data.</text>
</comment>
<organism evidence="4 5">
    <name type="scientific">Saccharomycopsis crataegensis</name>
    <dbReference type="NCBI Taxonomy" id="43959"/>
    <lineage>
        <taxon>Eukaryota</taxon>
        <taxon>Fungi</taxon>
        <taxon>Dikarya</taxon>
        <taxon>Ascomycota</taxon>
        <taxon>Saccharomycotina</taxon>
        <taxon>Saccharomycetes</taxon>
        <taxon>Saccharomycopsidaceae</taxon>
        <taxon>Saccharomycopsis</taxon>
    </lineage>
</organism>
<evidence type="ECO:0000313" key="5">
    <source>
        <dbReference type="Proteomes" id="UP001360560"/>
    </source>
</evidence>
<dbReference type="SUPFAM" id="SSF144284">
    <property type="entry name" value="Sec2 N-terminal region"/>
    <property type="match status" value="1"/>
</dbReference>
<dbReference type="EMBL" id="BTFZ01000011">
    <property type="protein sequence ID" value="GMM35707.1"/>
    <property type="molecule type" value="Genomic_DNA"/>
</dbReference>
<dbReference type="Proteomes" id="UP001360560">
    <property type="component" value="Unassembled WGS sequence"/>
</dbReference>
<dbReference type="GeneID" id="90073682"/>
<gene>
    <name evidence="4" type="ORF">DASC09_030320</name>
</gene>
<protein>
    <submittedName>
        <fullName evidence="4">Guanine nucleotide exchange factor</fullName>
    </submittedName>
</protein>
<dbReference type="RefSeq" id="XP_064852703.1">
    <property type="nucleotide sequence ID" value="XM_064996631.1"/>
</dbReference>
<dbReference type="GO" id="GO:0070319">
    <property type="term" value="C:Golgi to plasma membrane transport vesicle"/>
    <property type="evidence" value="ECO:0007669"/>
    <property type="project" value="TreeGrafter"/>
</dbReference>
<dbReference type="GO" id="GO:0006887">
    <property type="term" value="P:exocytosis"/>
    <property type="evidence" value="ECO:0007669"/>
    <property type="project" value="TreeGrafter"/>
</dbReference>
<dbReference type="Gene3D" id="6.10.140.910">
    <property type="match status" value="1"/>
</dbReference>
<evidence type="ECO:0000313" key="4">
    <source>
        <dbReference type="EMBL" id="GMM35707.1"/>
    </source>
</evidence>
<dbReference type="Pfam" id="PF25555">
    <property type="entry name" value="RAB3A-like_C"/>
    <property type="match status" value="1"/>
</dbReference>
<feature type="region of interest" description="Disordered" evidence="2">
    <location>
        <begin position="683"/>
        <end position="755"/>
    </location>
</feature>
<feature type="compositionally biased region" description="Low complexity" evidence="2">
    <location>
        <begin position="604"/>
        <end position="613"/>
    </location>
</feature>
<evidence type="ECO:0000256" key="1">
    <source>
        <dbReference type="ARBA" id="ARBA00023054"/>
    </source>
</evidence>
<dbReference type="AlphaFoldDB" id="A0AAV5QME5"/>
<dbReference type="GO" id="GO:0051286">
    <property type="term" value="C:cell tip"/>
    <property type="evidence" value="ECO:0007669"/>
    <property type="project" value="TreeGrafter"/>
</dbReference>
<evidence type="ECO:0000256" key="2">
    <source>
        <dbReference type="SAM" id="MobiDB-lite"/>
    </source>
</evidence>
<dbReference type="InterPro" id="IPR009449">
    <property type="entry name" value="Sec2_N"/>
</dbReference>
<reference evidence="4 5" key="1">
    <citation type="journal article" date="2023" name="Elife">
        <title>Identification of key yeast species and microbe-microbe interactions impacting larval growth of Drosophila in the wild.</title>
        <authorList>
            <person name="Mure A."/>
            <person name="Sugiura Y."/>
            <person name="Maeda R."/>
            <person name="Honda K."/>
            <person name="Sakurai N."/>
            <person name="Takahashi Y."/>
            <person name="Watada M."/>
            <person name="Katoh T."/>
            <person name="Gotoh A."/>
            <person name="Gotoh Y."/>
            <person name="Taniguchi I."/>
            <person name="Nakamura K."/>
            <person name="Hayashi T."/>
            <person name="Katayama T."/>
            <person name="Uemura T."/>
            <person name="Hattori Y."/>
        </authorList>
    </citation>
    <scope>NUCLEOTIDE SEQUENCE [LARGE SCALE GENOMIC DNA]</scope>
    <source>
        <strain evidence="4 5">SC-9</strain>
    </source>
</reference>